<evidence type="ECO:0000313" key="5">
    <source>
        <dbReference type="Proteomes" id="UP000230750"/>
    </source>
</evidence>
<comment type="caution">
    <text evidence="4">The sequence shown here is derived from an EMBL/GenBank/DDBJ whole genome shotgun (WGS) entry which is preliminary data.</text>
</comment>
<keyword evidence="5" id="KW-1185">Reference proteome</keyword>
<gene>
    <name evidence="4" type="ORF">BSL78_05662</name>
</gene>
<dbReference type="InterPro" id="IPR000262">
    <property type="entry name" value="FMN-dep_DH"/>
</dbReference>
<dbReference type="PANTHER" id="PTHR10578:SF149">
    <property type="entry name" value="2-HYDROXYACID OXIDASE 2"/>
    <property type="match status" value="1"/>
</dbReference>
<dbReference type="GO" id="GO:0001561">
    <property type="term" value="P:fatty acid alpha-oxidation"/>
    <property type="evidence" value="ECO:0007669"/>
    <property type="project" value="TreeGrafter"/>
</dbReference>
<sequence>MGGDAIAFYNSGSDGEETLKENRFSSTRYRIRPRIMRGISHVDMTSSILGHSITFPVCVAPSAWHRFANLKGELETAKGVTIFHCRCYNAGVVMNLSSVATVRTEEVTSSFPDGLFFMQCYCLGNKRLQELMLREAKRQGFKAIVLSVDCSVISKRRKQFGPSMLERINSEMLPINYMQNEESSRRAEEEGPAAFLEYFMNMAHGATPVGLDFIRWIKDTSELPVITKGILTGRQPEKR</sequence>
<comment type="cofactor">
    <cofactor evidence="1">
        <name>FMN</name>
        <dbReference type="ChEBI" id="CHEBI:58210"/>
    </cofactor>
</comment>
<evidence type="ECO:0000259" key="3">
    <source>
        <dbReference type="PROSITE" id="PS51349"/>
    </source>
</evidence>
<dbReference type="Gene3D" id="3.20.20.70">
    <property type="entry name" value="Aldolase class I"/>
    <property type="match status" value="1"/>
</dbReference>
<accession>A0A2G8LAV4</accession>
<evidence type="ECO:0000256" key="1">
    <source>
        <dbReference type="ARBA" id="ARBA00001917"/>
    </source>
</evidence>
<dbReference type="EMBL" id="MRZV01000143">
    <property type="protein sequence ID" value="PIK57396.1"/>
    <property type="molecule type" value="Genomic_DNA"/>
</dbReference>
<dbReference type="Proteomes" id="UP000230750">
    <property type="component" value="Unassembled WGS sequence"/>
</dbReference>
<dbReference type="OrthoDB" id="25826at2759"/>
<organism evidence="4 5">
    <name type="scientific">Stichopus japonicus</name>
    <name type="common">Sea cucumber</name>
    <dbReference type="NCBI Taxonomy" id="307972"/>
    <lineage>
        <taxon>Eukaryota</taxon>
        <taxon>Metazoa</taxon>
        <taxon>Echinodermata</taxon>
        <taxon>Eleutherozoa</taxon>
        <taxon>Echinozoa</taxon>
        <taxon>Holothuroidea</taxon>
        <taxon>Aspidochirotacea</taxon>
        <taxon>Aspidochirotida</taxon>
        <taxon>Stichopodidae</taxon>
        <taxon>Apostichopus</taxon>
    </lineage>
</organism>
<protein>
    <submittedName>
        <fullName evidence="4">Putative hydroxyacid oxidase 1</fullName>
    </submittedName>
</protein>
<proteinExistence type="predicted"/>
<name>A0A2G8LAV4_STIJA</name>
<dbReference type="InterPro" id="IPR013785">
    <property type="entry name" value="Aldolase_TIM"/>
</dbReference>
<reference evidence="4 5" key="1">
    <citation type="journal article" date="2017" name="PLoS Biol.">
        <title>The sea cucumber genome provides insights into morphological evolution and visceral regeneration.</title>
        <authorList>
            <person name="Zhang X."/>
            <person name="Sun L."/>
            <person name="Yuan J."/>
            <person name="Sun Y."/>
            <person name="Gao Y."/>
            <person name="Zhang L."/>
            <person name="Li S."/>
            <person name="Dai H."/>
            <person name="Hamel J.F."/>
            <person name="Liu C."/>
            <person name="Yu Y."/>
            <person name="Liu S."/>
            <person name="Lin W."/>
            <person name="Guo K."/>
            <person name="Jin S."/>
            <person name="Xu P."/>
            <person name="Storey K.B."/>
            <person name="Huan P."/>
            <person name="Zhang T."/>
            <person name="Zhou Y."/>
            <person name="Zhang J."/>
            <person name="Lin C."/>
            <person name="Li X."/>
            <person name="Xing L."/>
            <person name="Huo D."/>
            <person name="Sun M."/>
            <person name="Wang L."/>
            <person name="Mercier A."/>
            <person name="Li F."/>
            <person name="Yang H."/>
            <person name="Xiang J."/>
        </authorList>
    </citation>
    <scope>NUCLEOTIDE SEQUENCE [LARGE SCALE GENOMIC DNA]</scope>
    <source>
        <strain evidence="4">Shaxun</strain>
        <tissue evidence="4">Muscle</tissue>
    </source>
</reference>
<dbReference type="PROSITE" id="PS51349">
    <property type="entry name" value="FMN_HYDROXY_ACID_DH_2"/>
    <property type="match status" value="1"/>
</dbReference>
<feature type="domain" description="FMN hydroxy acid dehydrogenase" evidence="3">
    <location>
        <begin position="1"/>
        <end position="239"/>
    </location>
</feature>
<dbReference type="Pfam" id="PF01070">
    <property type="entry name" value="FMN_dh"/>
    <property type="match status" value="1"/>
</dbReference>
<evidence type="ECO:0000256" key="2">
    <source>
        <dbReference type="ARBA" id="ARBA00023002"/>
    </source>
</evidence>
<dbReference type="STRING" id="307972.A0A2G8LAV4"/>
<keyword evidence="2" id="KW-0560">Oxidoreductase</keyword>
<dbReference type="AlphaFoldDB" id="A0A2G8LAV4"/>
<evidence type="ECO:0000313" key="4">
    <source>
        <dbReference type="EMBL" id="PIK57396.1"/>
    </source>
</evidence>
<dbReference type="GO" id="GO:0003973">
    <property type="term" value="F:(S)-2-hydroxy-acid oxidase activity"/>
    <property type="evidence" value="ECO:0007669"/>
    <property type="project" value="TreeGrafter"/>
</dbReference>
<dbReference type="InterPro" id="IPR037396">
    <property type="entry name" value="FMN_HAD"/>
</dbReference>
<dbReference type="GO" id="GO:0005782">
    <property type="term" value="C:peroxisomal matrix"/>
    <property type="evidence" value="ECO:0007669"/>
    <property type="project" value="TreeGrafter"/>
</dbReference>
<dbReference type="SUPFAM" id="SSF51395">
    <property type="entry name" value="FMN-linked oxidoreductases"/>
    <property type="match status" value="1"/>
</dbReference>
<dbReference type="PANTHER" id="PTHR10578">
    <property type="entry name" value="S -2-HYDROXY-ACID OXIDASE-RELATED"/>
    <property type="match status" value="1"/>
</dbReference>